<dbReference type="HOGENOM" id="CLU_3259471_0_0_6"/>
<sequence>MPWAQRLLDDGVASEWLTDASTYNKPLRWWFGFIREYTQHLN</sequence>
<dbReference type="Proteomes" id="UP000016714">
    <property type="component" value="Chromosome 1"/>
</dbReference>
<gene>
    <name evidence="1" type="ORF">N646_0673</name>
</gene>
<evidence type="ECO:0000313" key="2">
    <source>
        <dbReference type="Proteomes" id="UP000016714"/>
    </source>
</evidence>
<dbReference type="EMBL" id="CP006718">
    <property type="protein sequence ID" value="AGV16506.1"/>
    <property type="molecule type" value="Genomic_DNA"/>
</dbReference>
<proteinExistence type="predicted"/>
<protein>
    <submittedName>
        <fullName evidence="1">Uncharacterized protein</fullName>
    </submittedName>
</protein>
<dbReference type="KEGG" id="vag:N646_0673"/>
<reference evidence="1 2" key="1">
    <citation type="journal article" date="2015" name="Genome Announc.">
        <title>Complete genome sequence of Vibrio alginolyticus ATCC 17749.</title>
        <authorList>
            <person name="Liu X.F."/>
            <person name="Cao Y."/>
            <person name="Zhang H.L."/>
            <person name="Chen Y.J."/>
            <person name="Hu C.J."/>
        </authorList>
    </citation>
    <scope>NUCLEOTIDE SEQUENCE [LARGE SCALE GENOMIC DNA]</scope>
    <source>
        <strain evidence="2">ATCC 17749 / DSM 2171 / NBRC 15630 / NCIMB 1903 / NCTC 12160 / XII-53</strain>
    </source>
</reference>
<name>A0A2I3C483_VIBAX</name>
<evidence type="ECO:0000313" key="1">
    <source>
        <dbReference type="EMBL" id="AGV16506.1"/>
    </source>
</evidence>
<organism evidence="1 2">
    <name type="scientific">Vibrio alginolyticus (strain ATCC 17749 / DSM 2171 / NBRC 15630 / NCIMB 1903 / NCTC 12160 / XII-53)</name>
    <dbReference type="NCBI Taxonomy" id="1219076"/>
    <lineage>
        <taxon>Bacteria</taxon>
        <taxon>Pseudomonadati</taxon>
        <taxon>Pseudomonadota</taxon>
        <taxon>Gammaproteobacteria</taxon>
        <taxon>Vibrionales</taxon>
        <taxon>Vibrionaceae</taxon>
        <taxon>Vibrio</taxon>
    </lineage>
</organism>
<accession>A0A2I3C483</accession>
<dbReference type="AlphaFoldDB" id="A0A2I3C483"/>